<dbReference type="PANTHER" id="PTHR37507:SF2">
    <property type="entry name" value="SPORULATION PROTEIN YDCC"/>
    <property type="match status" value="1"/>
</dbReference>
<dbReference type="EMBL" id="CP089291">
    <property type="protein sequence ID" value="UOF92123.1"/>
    <property type="molecule type" value="Genomic_DNA"/>
</dbReference>
<accession>A0ABY4CP01</accession>
<dbReference type="PROSITE" id="PS51257">
    <property type="entry name" value="PROKAR_LIPOPROTEIN"/>
    <property type="match status" value="1"/>
</dbReference>
<gene>
    <name evidence="1" type="ORF">LSG31_07975</name>
</gene>
<evidence type="ECO:0000313" key="1">
    <source>
        <dbReference type="EMBL" id="UOF92123.1"/>
    </source>
</evidence>
<dbReference type="Gene3D" id="2.50.20.10">
    <property type="entry name" value="Lipoprotein localisation LolA/LolB/LppX"/>
    <property type="match status" value="1"/>
</dbReference>
<dbReference type="InterPro" id="IPR052944">
    <property type="entry name" value="Sporulation_related"/>
</dbReference>
<reference evidence="1" key="1">
    <citation type="submission" date="2021-12" db="EMBL/GenBank/DDBJ databases">
        <title>Alicyclobacillaceae gen. nov., sp. nov., isolated from chalcocite enrichment system.</title>
        <authorList>
            <person name="Jiang Z."/>
        </authorList>
    </citation>
    <scope>NUCLEOTIDE SEQUENCE</scope>
    <source>
        <strain evidence="1">MYW30-H2</strain>
    </source>
</reference>
<dbReference type="SUPFAM" id="SSF89392">
    <property type="entry name" value="Prokaryotic lipoproteins and lipoprotein localization factors"/>
    <property type="match status" value="1"/>
</dbReference>
<dbReference type="InterPro" id="IPR029046">
    <property type="entry name" value="LolA/LolB/LppX"/>
</dbReference>
<organism evidence="1 2">
    <name type="scientific">Fodinisporobacter ferrooxydans</name>
    <dbReference type="NCBI Taxonomy" id="2901836"/>
    <lineage>
        <taxon>Bacteria</taxon>
        <taxon>Bacillati</taxon>
        <taxon>Bacillota</taxon>
        <taxon>Bacilli</taxon>
        <taxon>Bacillales</taxon>
        <taxon>Alicyclobacillaceae</taxon>
        <taxon>Fodinisporobacter</taxon>
    </lineage>
</organism>
<keyword evidence="2" id="KW-1185">Reference proteome</keyword>
<protein>
    <submittedName>
        <fullName evidence="1">Outer membrane lipoprotein carrier protein LolA</fullName>
    </submittedName>
</protein>
<name>A0ABY4CP01_9BACL</name>
<sequence>MRKYFRWLLTLLLVMGLGLAGCGIKTSDSVVKELDHVSKSLTSYKSTAMMSVKMQNSIQKYYIETWYQAPDEYRIALGNENKEISQVIVKNKEGIFIVSPQLKKTFRFKGEWAENQGHIYLYHSVIHRILDSKDKHYSSGDGYVAFDMPMNPENPLVARQKIELDAKTLYPKQVILLDRKDTPIVTVQYDSFKTGVSFDKDAFDPQKALALAQNSDVAVMAGSKDFGVVEPAYLPIGTKKLAQDTETDHTILIRYAGQHPLTLVEERPAPKESVLTSGTLYDIYGLPIILTGTNDARTMYWLNHNVQYSLSSSMPIGEMEKVAASTMASVGK</sequence>
<dbReference type="RefSeq" id="WP_347438808.1">
    <property type="nucleotide sequence ID" value="NZ_CP089291.1"/>
</dbReference>
<keyword evidence="1" id="KW-0449">Lipoprotein</keyword>
<evidence type="ECO:0000313" key="2">
    <source>
        <dbReference type="Proteomes" id="UP000830167"/>
    </source>
</evidence>
<dbReference type="Proteomes" id="UP000830167">
    <property type="component" value="Chromosome"/>
</dbReference>
<proteinExistence type="predicted"/>
<dbReference type="PANTHER" id="PTHR37507">
    <property type="entry name" value="SPORULATION PROTEIN YDCC"/>
    <property type="match status" value="1"/>
</dbReference>